<dbReference type="PANTHER" id="PTHR37489">
    <property type="entry name" value="DUF3500 DOMAIN-CONTAINING PROTEIN"/>
    <property type="match status" value="1"/>
</dbReference>
<dbReference type="Proteomes" id="UP000516173">
    <property type="component" value="Chromosome"/>
</dbReference>
<keyword evidence="2" id="KW-1185">Reference proteome</keyword>
<name>A0A7G1KQG2_9NOCA</name>
<dbReference type="GeneID" id="80348389"/>
<dbReference type="RefSeq" id="WP_187683250.1">
    <property type="nucleotide sequence ID" value="NZ_AP023396.1"/>
</dbReference>
<dbReference type="EMBL" id="AP023396">
    <property type="protein sequence ID" value="BCK56109.1"/>
    <property type="molecule type" value="Genomic_DNA"/>
</dbReference>
<dbReference type="InterPro" id="IPR021889">
    <property type="entry name" value="DUF3500"/>
</dbReference>
<sequence length="392" mass="42936">MAGDHPASFRPAPGTGPRELVAAAMQRAATAWLDALTSRQRLDALIGSPLAPDADAERLRWFYTPTDHGGLALGEQSPRQQGLAMQLVASGLSEAGYDTVATIVGLENILDRVEGWQARWARERGRDPGLYWLRVFGTPGGHVWAWRFGGHHISLNYLIIDGAVVSMTPCFLGADPARVALLGGSLRPLGGIEDTAFRLIRSCDTEQRARALLHQSAVSDIVSGNRARVLHGDAMMHMQQLWRGRFADPELIERVDEIDRRAEAASGYTESDHAALAISVPPKGLAARAFGAAQRDDLRHLIALYTGRMPSALAEVLADRYTNAAALDDTYFGWAGSTAPGEPHYYRVQGPDLLIEYDNTQRKANHAHSVWRDLSADFGIDSLAEHRRHHPH</sequence>
<protein>
    <recommendedName>
        <fullName evidence="3">DUF3500 domain-containing protein</fullName>
    </recommendedName>
</protein>
<accession>A0A7G1KQG2</accession>
<proteinExistence type="predicted"/>
<evidence type="ECO:0000313" key="1">
    <source>
        <dbReference type="EMBL" id="BCK56109.1"/>
    </source>
</evidence>
<dbReference type="PANTHER" id="PTHR37489:SF1">
    <property type="entry name" value="DUF3500 DOMAIN-CONTAINING PROTEIN"/>
    <property type="match status" value="1"/>
</dbReference>
<organism evidence="1 2">
    <name type="scientific">Nocardia wallacei</name>
    <dbReference type="NCBI Taxonomy" id="480035"/>
    <lineage>
        <taxon>Bacteria</taxon>
        <taxon>Bacillati</taxon>
        <taxon>Actinomycetota</taxon>
        <taxon>Actinomycetes</taxon>
        <taxon>Mycobacteriales</taxon>
        <taxon>Nocardiaceae</taxon>
        <taxon>Nocardia</taxon>
    </lineage>
</organism>
<reference evidence="1 2" key="1">
    <citation type="submission" date="2020-08" db="EMBL/GenBank/DDBJ databases">
        <title>Genome Sequencing of Nocardia wallacei strain FMUON74 and assembly.</title>
        <authorList>
            <person name="Toyokawa M."/>
            <person name="Uesaka K."/>
        </authorList>
    </citation>
    <scope>NUCLEOTIDE SEQUENCE [LARGE SCALE GENOMIC DNA]</scope>
    <source>
        <strain evidence="1 2">FMUON74</strain>
    </source>
</reference>
<dbReference type="AlphaFoldDB" id="A0A7G1KQG2"/>
<evidence type="ECO:0000313" key="2">
    <source>
        <dbReference type="Proteomes" id="UP000516173"/>
    </source>
</evidence>
<dbReference type="KEGG" id="nwl:NWFMUON74_38810"/>
<dbReference type="Pfam" id="PF12006">
    <property type="entry name" value="DUF3500"/>
    <property type="match status" value="1"/>
</dbReference>
<evidence type="ECO:0008006" key="3">
    <source>
        <dbReference type="Google" id="ProtNLM"/>
    </source>
</evidence>
<gene>
    <name evidence="1" type="ORF">NWFMUON74_38810</name>
</gene>